<keyword evidence="3" id="KW-0186">Copper</keyword>
<protein>
    <recommendedName>
        <fullName evidence="9">Multicopper oxidase family protein</fullName>
    </recommendedName>
</protein>
<evidence type="ECO:0000256" key="3">
    <source>
        <dbReference type="ARBA" id="ARBA00023008"/>
    </source>
</evidence>
<dbReference type="InterPro" id="IPR045087">
    <property type="entry name" value="Cu-oxidase_fam"/>
</dbReference>
<keyword evidence="4" id="KW-0812">Transmembrane</keyword>
<evidence type="ECO:0008006" key="9">
    <source>
        <dbReference type="Google" id="ProtNLM"/>
    </source>
</evidence>
<feature type="transmembrane region" description="Helical" evidence="4">
    <location>
        <begin position="157"/>
        <end position="178"/>
    </location>
</feature>
<comment type="caution">
    <text evidence="7">The sequence shown here is derived from an EMBL/GenBank/DDBJ whole genome shotgun (WGS) entry which is preliminary data.</text>
</comment>
<feature type="domain" description="Plastocyanin-like" evidence="5">
    <location>
        <begin position="525"/>
        <end position="624"/>
    </location>
</feature>
<name>A0ABP5DDQ0_9MICO</name>
<evidence type="ECO:0000259" key="6">
    <source>
        <dbReference type="Pfam" id="PF07732"/>
    </source>
</evidence>
<dbReference type="PANTHER" id="PTHR11709">
    <property type="entry name" value="MULTI-COPPER OXIDASE"/>
    <property type="match status" value="1"/>
</dbReference>
<organism evidence="7 8">
    <name type="scientific">Microbacterium pumilum</name>
    <dbReference type="NCBI Taxonomy" id="344165"/>
    <lineage>
        <taxon>Bacteria</taxon>
        <taxon>Bacillati</taxon>
        <taxon>Actinomycetota</taxon>
        <taxon>Actinomycetes</taxon>
        <taxon>Micrococcales</taxon>
        <taxon>Microbacteriaceae</taxon>
        <taxon>Microbacterium</taxon>
    </lineage>
</organism>
<evidence type="ECO:0000259" key="5">
    <source>
        <dbReference type="Pfam" id="PF07731"/>
    </source>
</evidence>
<feature type="transmembrane region" description="Helical" evidence="4">
    <location>
        <begin position="103"/>
        <end position="122"/>
    </location>
</feature>
<dbReference type="PROSITE" id="PS00080">
    <property type="entry name" value="MULTICOPPER_OXIDASE2"/>
    <property type="match status" value="1"/>
</dbReference>
<dbReference type="CDD" id="cd04202">
    <property type="entry name" value="CuRO_D2_2dMcoN_like"/>
    <property type="match status" value="1"/>
</dbReference>
<dbReference type="PANTHER" id="PTHR11709:SF394">
    <property type="entry name" value="FI03373P-RELATED"/>
    <property type="match status" value="1"/>
</dbReference>
<feature type="domain" description="Plastocyanin-like" evidence="6">
    <location>
        <begin position="232"/>
        <end position="342"/>
    </location>
</feature>
<keyword evidence="4" id="KW-0472">Membrane</keyword>
<evidence type="ECO:0000256" key="2">
    <source>
        <dbReference type="ARBA" id="ARBA00023002"/>
    </source>
</evidence>
<sequence>MSAAILQLGCGGAALAAAVVWMMLAVRSVASPPKGGGVLPRTVRRLPLVAVTVLLLGRVAATVALGRASEAFAVDRVWGLALSAMLTVAALVGVATASPAAGALAGGAALAAVGELVFTLVIGAPVPLWAGIAVVVAVLAGTAAWANATLHRGRRPLALTAVVGTLAVTAAVTVGWVGTTVPGSLADEGFQAHEHGTTQAREEQGTPVVELVGDVDAAAPRVSVRLIAKQDKISLASGETLSAWTFGELGGPAITATVGDVLDVRLDNVDIAGGVTAHWHGYPVPAASDGVAGVTQDAVVPGASFQTAFALDRAGTYWYHTHQVGSEGVARGLYGTLVVLPAEGSAEDVDVVLPLHTFGRAVVFGADTHAQHTPAAPGQTVRARIVNTDQLPQRFTVSGAVFRVLAIDGAPVETDELEDVAIEIPAGGRFDLGFTMGGSAVAVRPEASRSAAIVFGQASDEAPLSTSPARTFDPLTEVIGSTPPDESAAALIAAAASSGRFDAEATYVLDRLPRLVNGIPQYAYTVNGAAYPHIPSTVVAEGDVVRLTVVNRGFETHPMHPHGHTVRVLSVDGQPPAAPLWLDTFDVGPGQVWEVAFVADNPGIWMDHCHNLQHAALGMVLHIAYRGITTPFMRGGHASNAPE</sequence>
<dbReference type="InterPro" id="IPR002355">
    <property type="entry name" value="Cu_oxidase_Cu_BS"/>
</dbReference>
<keyword evidence="8" id="KW-1185">Reference proteome</keyword>
<keyword evidence="1" id="KW-0479">Metal-binding</keyword>
<evidence type="ECO:0000313" key="7">
    <source>
        <dbReference type="EMBL" id="GAA1978435.1"/>
    </source>
</evidence>
<keyword evidence="4" id="KW-1133">Transmembrane helix</keyword>
<feature type="transmembrane region" description="Helical" evidence="4">
    <location>
        <begin position="77"/>
        <end position="96"/>
    </location>
</feature>
<dbReference type="Gene3D" id="2.60.40.420">
    <property type="entry name" value="Cupredoxins - blue copper proteins"/>
    <property type="match status" value="2"/>
</dbReference>
<feature type="transmembrane region" description="Helical" evidence="4">
    <location>
        <begin position="6"/>
        <end position="26"/>
    </location>
</feature>
<feature type="transmembrane region" description="Helical" evidence="4">
    <location>
        <begin position="46"/>
        <end position="65"/>
    </location>
</feature>
<dbReference type="EMBL" id="BAAAOH010000001">
    <property type="protein sequence ID" value="GAA1978435.1"/>
    <property type="molecule type" value="Genomic_DNA"/>
</dbReference>
<feature type="transmembrane region" description="Helical" evidence="4">
    <location>
        <begin position="128"/>
        <end position="150"/>
    </location>
</feature>
<dbReference type="InterPro" id="IPR008972">
    <property type="entry name" value="Cupredoxin"/>
</dbReference>
<keyword evidence="2" id="KW-0560">Oxidoreductase</keyword>
<proteinExistence type="predicted"/>
<evidence type="ECO:0000256" key="4">
    <source>
        <dbReference type="SAM" id="Phobius"/>
    </source>
</evidence>
<dbReference type="InterPro" id="IPR011707">
    <property type="entry name" value="Cu-oxidase-like_N"/>
</dbReference>
<dbReference type="SUPFAM" id="SSF49503">
    <property type="entry name" value="Cupredoxins"/>
    <property type="match status" value="3"/>
</dbReference>
<evidence type="ECO:0000313" key="8">
    <source>
        <dbReference type="Proteomes" id="UP001500326"/>
    </source>
</evidence>
<dbReference type="Pfam" id="PF07732">
    <property type="entry name" value="Cu-oxidase_3"/>
    <property type="match status" value="1"/>
</dbReference>
<dbReference type="InterPro" id="IPR011706">
    <property type="entry name" value="Cu-oxidase_C"/>
</dbReference>
<dbReference type="Pfam" id="PF07731">
    <property type="entry name" value="Cu-oxidase_2"/>
    <property type="match status" value="1"/>
</dbReference>
<dbReference type="Proteomes" id="UP001500326">
    <property type="component" value="Unassembled WGS sequence"/>
</dbReference>
<evidence type="ECO:0000256" key="1">
    <source>
        <dbReference type="ARBA" id="ARBA00022723"/>
    </source>
</evidence>
<dbReference type="RefSeq" id="WP_344059029.1">
    <property type="nucleotide sequence ID" value="NZ_BAAAOH010000001.1"/>
</dbReference>
<gene>
    <name evidence="7" type="ORF">GCM10009777_09500</name>
</gene>
<accession>A0ABP5DDQ0</accession>
<reference evidence="8" key="1">
    <citation type="journal article" date="2019" name="Int. J. Syst. Evol. Microbiol.">
        <title>The Global Catalogue of Microorganisms (GCM) 10K type strain sequencing project: providing services to taxonomists for standard genome sequencing and annotation.</title>
        <authorList>
            <consortium name="The Broad Institute Genomics Platform"/>
            <consortium name="The Broad Institute Genome Sequencing Center for Infectious Disease"/>
            <person name="Wu L."/>
            <person name="Ma J."/>
        </authorList>
    </citation>
    <scope>NUCLEOTIDE SEQUENCE [LARGE SCALE GENOMIC DNA]</scope>
    <source>
        <strain evidence="8">JCM 14902</strain>
    </source>
</reference>